<gene>
    <name evidence="1" type="ORF">MAIT1_04018</name>
</gene>
<dbReference type="EMBL" id="LVJN01000019">
    <property type="protein sequence ID" value="OSM04167.1"/>
    <property type="molecule type" value="Genomic_DNA"/>
</dbReference>
<dbReference type="Proteomes" id="UP000194003">
    <property type="component" value="Unassembled WGS sequence"/>
</dbReference>
<dbReference type="AlphaFoldDB" id="A0A1Y2K473"/>
<proteinExistence type="predicted"/>
<dbReference type="Pfam" id="PF13479">
    <property type="entry name" value="AAA_24"/>
    <property type="match status" value="1"/>
</dbReference>
<accession>A0A1Y2K473</accession>
<comment type="caution">
    <text evidence="1">The sequence shown here is derived from an EMBL/GenBank/DDBJ whole genome shotgun (WGS) entry which is preliminary data.</text>
</comment>
<name>A0A1Y2K473_9PROT</name>
<sequence>MGVEDGSAHLDVARFPQPKTWEEVLDAIQALFQEEHNFKTLVLDSIDWAERLAAESVCKEHGVKTLEDIPYGKWKGYLLSRFTDLLRALDALHQARGMIILLIGHAEIRTFNDPENEPYDRYVMKCQDKVSAMIREWCDINLFANFDTCTRVVGQGFNAKAKGVSYGKRFIYSQRRAAFDAKSRFPIPDRLPLEWDTFWNAYQAAVNPQEHATTTDSVTAQQGE</sequence>
<dbReference type="STRING" id="1434232.MAIT1_04018"/>
<organism evidence="1 2">
    <name type="scientific">Magnetofaba australis IT-1</name>
    <dbReference type="NCBI Taxonomy" id="1434232"/>
    <lineage>
        <taxon>Bacteria</taxon>
        <taxon>Pseudomonadati</taxon>
        <taxon>Pseudomonadota</taxon>
        <taxon>Magnetococcia</taxon>
        <taxon>Magnetococcales</taxon>
        <taxon>Magnetococcaceae</taxon>
        <taxon>Magnetofaba</taxon>
    </lineage>
</organism>
<keyword evidence="2" id="KW-1185">Reference proteome</keyword>
<reference evidence="1 2" key="1">
    <citation type="journal article" date="2016" name="BMC Genomics">
        <title>Combined genomic and structural analyses of a cultured magnetotactic bacterium reveals its niche adaptation to a dynamic environment.</title>
        <authorList>
            <person name="Araujo A.C."/>
            <person name="Morillo V."/>
            <person name="Cypriano J."/>
            <person name="Teixeira L.C."/>
            <person name="Leao P."/>
            <person name="Lyra S."/>
            <person name="Almeida L.G."/>
            <person name="Bazylinski D.A."/>
            <person name="Vasconcellos A.T."/>
            <person name="Abreu F."/>
            <person name="Lins U."/>
        </authorList>
    </citation>
    <scope>NUCLEOTIDE SEQUENCE [LARGE SCALE GENOMIC DNA]</scope>
    <source>
        <strain evidence="1 2">IT-1</strain>
    </source>
</reference>
<evidence type="ECO:0000313" key="2">
    <source>
        <dbReference type="Proteomes" id="UP000194003"/>
    </source>
</evidence>
<evidence type="ECO:0000313" key="1">
    <source>
        <dbReference type="EMBL" id="OSM04167.1"/>
    </source>
</evidence>
<protein>
    <submittedName>
        <fullName evidence="1">Uncharacterized protein</fullName>
    </submittedName>
</protein>